<dbReference type="PROSITE" id="PS00463">
    <property type="entry name" value="ZN2_CY6_FUNGAL_1"/>
    <property type="match status" value="1"/>
</dbReference>
<dbReference type="GO" id="GO:0008270">
    <property type="term" value="F:zinc ion binding"/>
    <property type="evidence" value="ECO:0007669"/>
    <property type="project" value="InterPro"/>
</dbReference>
<dbReference type="PANTHER" id="PTHR31668">
    <property type="entry name" value="GLUCOSE TRANSPORT TRANSCRIPTION REGULATOR RGT1-RELATED-RELATED"/>
    <property type="match status" value="1"/>
</dbReference>
<dbReference type="SUPFAM" id="SSF57701">
    <property type="entry name" value="Zn2/Cys6 DNA-binding domain"/>
    <property type="match status" value="1"/>
</dbReference>
<evidence type="ECO:0000256" key="2">
    <source>
        <dbReference type="ARBA" id="ARBA00023125"/>
    </source>
</evidence>
<feature type="domain" description="Zn(2)-C6 fungal-type" evidence="6">
    <location>
        <begin position="6"/>
        <end position="35"/>
    </location>
</feature>
<evidence type="ECO:0000256" key="1">
    <source>
        <dbReference type="ARBA" id="ARBA00023015"/>
    </source>
</evidence>
<evidence type="ECO:0000256" key="3">
    <source>
        <dbReference type="ARBA" id="ARBA00023163"/>
    </source>
</evidence>
<dbReference type="VEuPathDB" id="FungiDB:ASPWEDRAFT_169342"/>
<feature type="region of interest" description="Disordered" evidence="5">
    <location>
        <begin position="62"/>
        <end position="92"/>
    </location>
</feature>
<keyword evidence="8" id="KW-1185">Reference proteome</keyword>
<dbReference type="STRING" id="1073089.A0A1L9RX23"/>
<accession>A0A1L9RX23</accession>
<evidence type="ECO:0000313" key="8">
    <source>
        <dbReference type="Proteomes" id="UP000184383"/>
    </source>
</evidence>
<dbReference type="GO" id="GO:0000981">
    <property type="term" value="F:DNA-binding transcription factor activity, RNA polymerase II-specific"/>
    <property type="evidence" value="ECO:0007669"/>
    <property type="project" value="InterPro"/>
</dbReference>
<organism evidence="7 8">
    <name type="scientific">Aspergillus wentii DTO 134E9</name>
    <dbReference type="NCBI Taxonomy" id="1073089"/>
    <lineage>
        <taxon>Eukaryota</taxon>
        <taxon>Fungi</taxon>
        <taxon>Dikarya</taxon>
        <taxon>Ascomycota</taxon>
        <taxon>Pezizomycotina</taxon>
        <taxon>Eurotiomycetes</taxon>
        <taxon>Eurotiomycetidae</taxon>
        <taxon>Eurotiales</taxon>
        <taxon>Aspergillaceae</taxon>
        <taxon>Aspergillus</taxon>
        <taxon>Aspergillus subgen. Cremei</taxon>
    </lineage>
</organism>
<dbReference type="InterPro" id="IPR001138">
    <property type="entry name" value="Zn2Cys6_DnaBD"/>
</dbReference>
<evidence type="ECO:0000259" key="6">
    <source>
        <dbReference type="PROSITE" id="PS50048"/>
    </source>
</evidence>
<proteinExistence type="predicted"/>
<dbReference type="GeneID" id="63746288"/>
<reference evidence="8" key="1">
    <citation type="journal article" date="2017" name="Genome Biol.">
        <title>Comparative genomics reveals high biological diversity and specific adaptations in the industrially and medically important fungal genus Aspergillus.</title>
        <authorList>
            <person name="de Vries R.P."/>
            <person name="Riley R."/>
            <person name="Wiebenga A."/>
            <person name="Aguilar-Osorio G."/>
            <person name="Amillis S."/>
            <person name="Uchima C.A."/>
            <person name="Anderluh G."/>
            <person name="Asadollahi M."/>
            <person name="Askin M."/>
            <person name="Barry K."/>
            <person name="Battaglia E."/>
            <person name="Bayram O."/>
            <person name="Benocci T."/>
            <person name="Braus-Stromeyer S.A."/>
            <person name="Caldana C."/>
            <person name="Canovas D."/>
            <person name="Cerqueira G.C."/>
            <person name="Chen F."/>
            <person name="Chen W."/>
            <person name="Choi C."/>
            <person name="Clum A."/>
            <person name="Dos Santos R.A."/>
            <person name="Damasio A.R."/>
            <person name="Diallinas G."/>
            <person name="Emri T."/>
            <person name="Fekete E."/>
            <person name="Flipphi M."/>
            <person name="Freyberg S."/>
            <person name="Gallo A."/>
            <person name="Gournas C."/>
            <person name="Habgood R."/>
            <person name="Hainaut M."/>
            <person name="Harispe M.L."/>
            <person name="Henrissat B."/>
            <person name="Hilden K.S."/>
            <person name="Hope R."/>
            <person name="Hossain A."/>
            <person name="Karabika E."/>
            <person name="Karaffa L."/>
            <person name="Karanyi Z."/>
            <person name="Krasevec N."/>
            <person name="Kuo A."/>
            <person name="Kusch H."/>
            <person name="LaButti K."/>
            <person name="Lagendijk E.L."/>
            <person name="Lapidus A."/>
            <person name="Levasseur A."/>
            <person name="Lindquist E."/>
            <person name="Lipzen A."/>
            <person name="Logrieco A.F."/>
            <person name="MacCabe A."/>
            <person name="Maekelae M.R."/>
            <person name="Malavazi I."/>
            <person name="Melin P."/>
            <person name="Meyer V."/>
            <person name="Mielnichuk N."/>
            <person name="Miskei M."/>
            <person name="Molnar A.P."/>
            <person name="Mule G."/>
            <person name="Ngan C.Y."/>
            <person name="Orejas M."/>
            <person name="Orosz E."/>
            <person name="Ouedraogo J.P."/>
            <person name="Overkamp K.M."/>
            <person name="Park H.-S."/>
            <person name="Perrone G."/>
            <person name="Piumi F."/>
            <person name="Punt P.J."/>
            <person name="Ram A.F."/>
            <person name="Ramon A."/>
            <person name="Rauscher S."/>
            <person name="Record E."/>
            <person name="Riano-Pachon D.M."/>
            <person name="Robert V."/>
            <person name="Roehrig J."/>
            <person name="Ruller R."/>
            <person name="Salamov A."/>
            <person name="Salih N.S."/>
            <person name="Samson R.A."/>
            <person name="Sandor E."/>
            <person name="Sanguinetti M."/>
            <person name="Schuetze T."/>
            <person name="Sepcic K."/>
            <person name="Shelest E."/>
            <person name="Sherlock G."/>
            <person name="Sophianopoulou V."/>
            <person name="Squina F.M."/>
            <person name="Sun H."/>
            <person name="Susca A."/>
            <person name="Todd R.B."/>
            <person name="Tsang A."/>
            <person name="Unkles S.E."/>
            <person name="van de Wiele N."/>
            <person name="van Rossen-Uffink D."/>
            <person name="Oliveira J.V."/>
            <person name="Vesth T.C."/>
            <person name="Visser J."/>
            <person name="Yu J.-H."/>
            <person name="Zhou M."/>
            <person name="Andersen M.R."/>
            <person name="Archer D.B."/>
            <person name="Baker S.E."/>
            <person name="Benoit I."/>
            <person name="Brakhage A.A."/>
            <person name="Braus G.H."/>
            <person name="Fischer R."/>
            <person name="Frisvad J.C."/>
            <person name="Goldman G.H."/>
            <person name="Houbraken J."/>
            <person name="Oakley B."/>
            <person name="Pocsi I."/>
            <person name="Scazzocchio C."/>
            <person name="Seiboth B."/>
            <person name="vanKuyk P.A."/>
            <person name="Wortman J."/>
            <person name="Dyer P.S."/>
            <person name="Grigoriev I.V."/>
        </authorList>
    </citation>
    <scope>NUCLEOTIDE SEQUENCE [LARGE SCALE GENOMIC DNA]</scope>
    <source>
        <strain evidence="8">DTO 134E9</strain>
    </source>
</reference>
<dbReference type="EMBL" id="KV878210">
    <property type="protein sequence ID" value="OJJ39501.1"/>
    <property type="molecule type" value="Genomic_DNA"/>
</dbReference>
<sequence>MRTRVTCDQCRQRRIRCNGATPCSRCVTSMLICKREMGSKRPGPKAGKGSVIAKLRKATDVFSSDSPLQENLSPSGLRQDANQIPWPSTSYLPIRRPDDEMLSLEGNHRSFAARSVSDTANSAFCNPSRPTRFTGVIESQVGRDQVEIRNWILGTISHQRNEPSTASWDTRSCEDGRRAHPQTQSPFPDVSLLLLITRCIEIYIEHLFPTMPVLEPSQLRQLAQRPREAKEDSLIYALCAFSITNMCGKSASTFGIEKWELVAQYLIRESIATRQYYNHIEDCSLFSILTSFFISSVHFQMNQSHLSWFYLREAITLAQGVGIDKESFYHGMDPLADLYYRRTFYILLVSERSFAIMRHKPILLSQTISPPEVIIKEQHEVDPGFRQLIRTFSQLSEGFIALWNESDTGICIPSTELEHLQNHFELSPDDIGPLFDTQKADLIVTQHWLRLVAWKTALRHGRLSSNSRSRSTTFSYPEQVAHSLLSALSALPSLSIEVHGMGIFEKVFELGSSLIDIISCFAKVRLDRPPSVRSNVEGFHAIVRIISISPNAWQKYGSYLESRASEPILYYVGAYTLSMHLPLPMDDYEVRTYNEYSETE</sequence>
<feature type="region of interest" description="Disordered" evidence="5">
    <location>
        <begin position="162"/>
        <end position="183"/>
    </location>
</feature>
<evidence type="ECO:0000313" key="7">
    <source>
        <dbReference type="EMBL" id="OJJ39501.1"/>
    </source>
</evidence>
<evidence type="ECO:0000256" key="5">
    <source>
        <dbReference type="SAM" id="MobiDB-lite"/>
    </source>
</evidence>
<dbReference type="AlphaFoldDB" id="A0A1L9RX23"/>
<protein>
    <recommendedName>
        <fullName evidence="6">Zn(2)-C6 fungal-type domain-containing protein</fullName>
    </recommendedName>
</protein>
<dbReference type="Gene3D" id="4.10.240.10">
    <property type="entry name" value="Zn(2)-C6 fungal-type DNA-binding domain"/>
    <property type="match status" value="1"/>
</dbReference>
<dbReference type="GO" id="GO:0003677">
    <property type="term" value="F:DNA binding"/>
    <property type="evidence" value="ECO:0007669"/>
    <property type="project" value="UniProtKB-KW"/>
</dbReference>
<dbReference type="PANTHER" id="PTHR31668:SF29">
    <property type="entry name" value="ZN(2)-C6 FUNGAL-TYPE DOMAIN-CONTAINING PROTEIN"/>
    <property type="match status" value="1"/>
</dbReference>
<keyword evidence="4" id="KW-0539">Nucleus</keyword>
<dbReference type="InterPro" id="IPR036864">
    <property type="entry name" value="Zn2-C6_fun-type_DNA-bd_sf"/>
</dbReference>
<keyword evidence="1" id="KW-0805">Transcription regulation</keyword>
<dbReference type="PROSITE" id="PS50048">
    <property type="entry name" value="ZN2_CY6_FUNGAL_2"/>
    <property type="match status" value="1"/>
</dbReference>
<gene>
    <name evidence="7" type="ORF">ASPWEDRAFT_169342</name>
</gene>
<dbReference type="OrthoDB" id="4132249at2759"/>
<feature type="compositionally biased region" description="Polar residues" evidence="5">
    <location>
        <begin position="62"/>
        <end position="91"/>
    </location>
</feature>
<dbReference type="CDD" id="cd00067">
    <property type="entry name" value="GAL4"/>
    <property type="match status" value="1"/>
</dbReference>
<name>A0A1L9RX23_ASPWE</name>
<dbReference type="Pfam" id="PF00172">
    <property type="entry name" value="Zn_clus"/>
    <property type="match status" value="1"/>
</dbReference>
<keyword evidence="2" id="KW-0238">DNA-binding</keyword>
<dbReference type="InterPro" id="IPR050797">
    <property type="entry name" value="Carb_Metab_Trans_Reg"/>
</dbReference>
<keyword evidence="3" id="KW-0804">Transcription</keyword>
<evidence type="ECO:0000256" key="4">
    <source>
        <dbReference type="ARBA" id="ARBA00023242"/>
    </source>
</evidence>
<dbReference type="RefSeq" id="XP_040693177.1">
    <property type="nucleotide sequence ID" value="XM_040830440.1"/>
</dbReference>
<dbReference type="SMART" id="SM00066">
    <property type="entry name" value="GAL4"/>
    <property type="match status" value="1"/>
</dbReference>
<dbReference type="Proteomes" id="UP000184383">
    <property type="component" value="Unassembled WGS sequence"/>
</dbReference>
<dbReference type="CDD" id="cd12148">
    <property type="entry name" value="fungal_TF_MHR"/>
    <property type="match status" value="1"/>
</dbReference>